<evidence type="ECO:0000313" key="3">
    <source>
        <dbReference type="Proteomes" id="UP001519328"/>
    </source>
</evidence>
<sequence length="147" mass="17110">MKKGVLVLSILSVCLLISFYWFYEQAEAELTVNQSKEIQQDEFILHIRVEKMAEGFQVFRSIQYIGEEQVEISHQTPLISVSMKHKNHDYTGSNVTRVLTSGNSYHPQGSKTFESPDRGEYTLFCESRFKVDGEEVRINYQENLMFN</sequence>
<proteinExistence type="predicted"/>
<dbReference type="RefSeq" id="WP_209480258.1">
    <property type="nucleotide sequence ID" value="NZ_JAGGKK010000007.1"/>
</dbReference>
<keyword evidence="3" id="KW-1185">Reference proteome</keyword>
<evidence type="ECO:0000313" key="2">
    <source>
        <dbReference type="EMBL" id="MBP1948703.1"/>
    </source>
</evidence>
<protein>
    <recommendedName>
        <fullName evidence="4">EfeO-type cupredoxin-like domain-containing protein</fullName>
    </recommendedName>
</protein>
<gene>
    <name evidence="2" type="ORF">J2Z82_001639</name>
</gene>
<reference evidence="2 3" key="1">
    <citation type="submission" date="2021-03" db="EMBL/GenBank/DDBJ databases">
        <title>Genomic Encyclopedia of Type Strains, Phase IV (KMG-IV): sequencing the most valuable type-strain genomes for metagenomic binning, comparative biology and taxonomic classification.</title>
        <authorList>
            <person name="Goeker M."/>
        </authorList>
    </citation>
    <scope>NUCLEOTIDE SEQUENCE [LARGE SCALE GENOMIC DNA]</scope>
    <source>
        <strain evidence="2 3">DSM 21085</strain>
    </source>
</reference>
<evidence type="ECO:0000256" key="1">
    <source>
        <dbReference type="SAM" id="Phobius"/>
    </source>
</evidence>
<organism evidence="2 3">
    <name type="scientific">Virgibacillus litoralis</name>
    <dbReference type="NCBI Taxonomy" id="578221"/>
    <lineage>
        <taxon>Bacteria</taxon>
        <taxon>Bacillati</taxon>
        <taxon>Bacillota</taxon>
        <taxon>Bacilli</taxon>
        <taxon>Bacillales</taxon>
        <taxon>Bacillaceae</taxon>
        <taxon>Virgibacillus</taxon>
    </lineage>
</organism>
<evidence type="ECO:0008006" key="4">
    <source>
        <dbReference type="Google" id="ProtNLM"/>
    </source>
</evidence>
<dbReference type="EMBL" id="JAGGKK010000007">
    <property type="protein sequence ID" value="MBP1948703.1"/>
    <property type="molecule type" value="Genomic_DNA"/>
</dbReference>
<keyword evidence="1" id="KW-0472">Membrane</keyword>
<accession>A0ABS4HCV7</accession>
<comment type="caution">
    <text evidence="2">The sequence shown here is derived from an EMBL/GenBank/DDBJ whole genome shotgun (WGS) entry which is preliminary data.</text>
</comment>
<keyword evidence="1" id="KW-1133">Transmembrane helix</keyword>
<dbReference type="Proteomes" id="UP001519328">
    <property type="component" value="Unassembled WGS sequence"/>
</dbReference>
<feature type="transmembrane region" description="Helical" evidence="1">
    <location>
        <begin position="5"/>
        <end position="23"/>
    </location>
</feature>
<keyword evidence="1" id="KW-0812">Transmembrane</keyword>
<name>A0ABS4HCV7_9BACI</name>